<dbReference type="Proteomes" id="UP000286268">
    <property type="component" value="Chromosome"/>
</dbReference>
<dbReference type="OrthoDB" id="165386at2"/>
<reference evidence="2 3" key="1">
    <citation type="submission" date="2018-01" db="EMBL/GenBank/DDBJ databases">
        <title>Genome Sequencing and Assembly of Anaerobacter polyendosporus strain CT4.</title>
        <authorList>
            <person name="Tachaapaikoon C."/>
            <person name="Sutheeworapong S."/>
            <person name="Jenjaroenpun P."/>
            <person name="Wongsurawat T."/>
            <person name="Nookeaw I."/>
            <person name="Cheawchanlertfa P."/>
            <person name="Kosugi A."/>
            <person name="Cheevadhanarak S."/>
            <person name="Ratanakhanokchai K."/>
        </authorList>
    </citation>
    <scope>NUCLEOTIDE SEQUENCE [LARGE SCALE GENOMIC DNA]</scope>
    <source>
        <strain evidence="2 3">CT4</strain>
    </source>
</reference>
<dbReference type="AlphaFoldDB" id="A0A3R5U5E3"/>
<dbReference type="RefSeq" id="WP_128212897.1">
    <property type="nucleotide sequence ID" value="NZ_CP025746.1"/>
</dbReference>
<dbReference type="PROSITE" id="PS51257">
    <property type="entry name" value="PROKAR_LIPOPROTEIN"/>
    <property type="match status" value="1"/>
</dbReference>
<accession>A0A3R5U5E3</accession>
<evidence type="ECO:0000313" key="2">
    <source>
        <dbReference type="EMBL" id="QAA32106.1"/>
    </source>
</evidence>
<feature type="transmembrane region" description="Helical" evidence="1">
    <location>
        <begin position="70"/>
        <end position="91"/>
    </location>
</feature>
<evidence type="ECO:0000256" key="1">
    <source>
        <dbReference type="SAM" id="Phobius"/>
    </source>
</evidence>
<keyword evidence="3" id="KW-1185">Reference proteome</keyword>
<protein>
    <recommendedName>
        <fullName evidence="4">Lipoprotein</fullName>
    </recommendedName>
</protein>
<gene>
    <name evidence="2" type="ORF">C1I91_10800</name>
</gene>
<proteinExistence type="predicted"/>
<evidence type="ECO:0008006" key="4">
    <source>
        <dbReference type="Google" id="ProtNLM"/>
    </source>
</evidence>
<keyword evidence="1" id="KW-0472">Membrane</keyword>
<name>A0A3R5U5E3_9CLOT</name>
<evidence type="ECO:0000313" key="3">
    <source>
        <dbReference type="Proteomes" id="UP000286268"/>
    </source>
</evidence>
<keyword evidence="1" id="KW-1133">Transmembrane helix</keyword>
<feature type="transmembrane region" description="Helical" evidence="1">
    <location>
        <begin position="38"/>
        <end position="58"/>
    </location>
</feature>
<organism evidence="2 3">
    <name type="scientific">Clostridium manihotivorum</name>
    <dbReference type="NCBI Taxonomy" id="2320868"/>
    <lineage>
        <taxon>Bacteria</taxon>
        <taxon>Bacillati</taxon>
        <taxon>Bacillota</taxon>
        <taxon>Clostridia</taxon>
        <taxon>Eubacteriales</taxon>
        <taxon>Clostridiaceae</taxon>
        <taxon>Clostridium</taxon>
    </lineage>
</organism>
<sequence length="99" mass="10727">MKKRKILIIGLMVVGALALLTGCIPGDGSHTVAKPAGFFSGIWHGWIAPISLVGGLFNKHLRVYEVNNTGWFYDLGFYAAVISGFGGISLFRNKKSKND</sequence>
<dbReference type="EMBL" id="CP025746">
    <property type="protein sequence ID" value="QAA32106.1"/>
    <property type="molecule type" value="Genomic_DNA"/>
</dbReference>
<keyword evidence="1" id="KW-0812">Transmembrane</keyword>
<dbReference type="KEGG" id="cmah:C1I91_10800"/>